<comment type="caution">
    <text evidence="3">The sequence shown here is derived from an EMBL/GenBank/DDBJ whole genome shotgun (WGS) entry which is preliminary data.</text>
</comment>
<name>A0A811NIX9_9POAL</name>
<gene>
    <name evidence="3" type="ORF">NCGR_LOCUS19397</name>
</gene>
<evidence type="ECO:0000313" key="4">
    <source>
        <dbReference type="Proteomes" id="UP000604825"/>
    </source>
</evidence>
<keyword evidence="4" id="KW-1185">Reference proteome</keyword>
<dbReference type="AlphaFoldDB" id="A0A811NIX9"/>
<evidence type="ECO:0000313" key="3">
    <source>
        <dbReference type="EMBL" id="CAD6228708.1"/>
    </source>
</evidence>
<feature type="region of interest" description="Disordered" evidence="1">
    <location>
        <begin position="1"/>
        <end position="20"/>
    </location>
</feature>
<proteinExistence type="predicted"/>
<feature type="transmembrane region" description="Helical" evidence="2">
    <location>
        <begin position="104"/>
        <end position="132"/>
    </location>
</feature>
<feature type="compositionally biased region" description="Low complexity" evidence="1">
    <location>
        <begin position="1"/>
        <end position="10"/>
    </location>
</feature>
<organism evidence="3 4">
    <name type="scientific">Miscanthus lutarioriparius</name>
    <dbReference type="NCBI Taxonomy" id="422564"/>
    <lineage>
        <taxon>Eukaryota</taxon>
        <taxon>Viridiplantae</taxon>
        <taxon>Streptophyta</taxon>
        <taxon>Embryophyta</taxon>
        <taxon>Tracheophyta</taxon>
        <taxon>Spermatophyta</taxon>
        <taxon>Magnoliopsida</taxon>
        <taxon>Liliopsida</taxon>
        <taxon>Poales</taxon>
        <taxon>Poaceae</taxon>
        <taxon>PACMAD clade</taxon>
        <taxon>Panicoideae</taxon>
        <taxon>Andropogonodae</taxon>
        <taxon>Andropogoneae</taxon>
        <taxon>Saccharinae</taxon>
        <taxon>Miscanthus</taxon>
    </lineage>
</organism>
<dbReference type="EMBL" id="CAJGYO010000005">
    <property type="protein sequence ID" value="CAD6228708.1"/>
    <property type="molecule type" value="Genomic_DNA"/>
</dbReference>
<keyword evidence="2" id="KW-0472">Membrane</keyword>
<feature type="region of interest" description="Disordered" evidence="1">
    <location>
        <begin position="342"/>
        <end position="374"/>
    </location>
</feature>
<evidence type="ECO:0000256" key="2">
    <source>
        <dbReference type="SAM" id="Phobius"/>
    </source>
</evidence>
<feature type="region of interest" description="Disordered" evidence="1">
    <location>
        <begin position="289"/>
        <end position="321"/>
    </location>
</feature>
<reference evidence="3" key="1">
    <citation type="submission" date="2020-10" db="EMBL/GenBank/DDBJ databases">
        <authorList>
            <person name="Han B."/>
            <person name="Lu T."/>
            <person name="Zhao Q."/>
            <person name="Huang X."/>
            <person name="Zhao Y."/>
        </authorList>
    </citation>
    <scope>NUCLEOTIDE SEQUENCE</scope>
</reference>
<dbReference type="Proteomes" id="UP000604825">
    <property type="component" value="Unassembled WGS sequence"/>
</dbReference>
<sequence>MPLAPRAGDGARAGEDGLSPPPWWLTTEACDLPSATATGLGEWAAFLFLSTCSQRTLLSAASAVFLVTLLCLGAAKLISTRRRRHGAGGALNGEDKQPLLDRAVVVRVGAGFVVALAASGVLAAFYVVLLVLSPVNRGGEALEAVFLALLCADEETTTTTTDSNSKANVTPYATASWASRATWAWMNPLVQRWYRSALELSDVPTLAPSHRPERMHELFTLHWPSSWASKDNNPVRHTLFRTFWAQFLLNASLALLRLTVMYRPLGEGARLVAMLLAAKCAEAPPVQLPLPEAGDADPGRAHRGALPQGARGPVSGGGVGDEARALEQQLPVGEHQVAVARDGHRGHGLPRGARGPHDCAGSRGHRMFDEMKRL</sequence>
<keyword evidence="2" id="KW-0812">Transmembrane</keyword>
<feature type="transmembrane region" description="Helical" evidence="2">
    <location>
        <begin position="56"/>
        <end position="75"/>
    </location>
</feature>
<evidence type="ECO:0000256" key="1">
    <source>
        <dbReference type="SAM" id="MobiDB-lite"/>
    </source>
</evidence>
<keyword evidence="2" id="KW-1133">Transmembrane helix</keyword>
<protein>
    <submittedName>
        <fullName evidence="3">Uncharacterized protein</fullName>
    </submittedName>
</protein>
<accession>A0A811NIX9</accession>